<organism evidence="1">
    <name type="scientific">freshwater metagenome</name>
    <dbReference type="NCBI Taxonomy" id="449393"/>
    <lineage>
        <taxon>unclassified sequences</taxon>
        <taxon>metagenomes</taxon>
        <taxon>ecological metagenomes</taxon>
    </lineage>
</organism>
<reference evidence="1" key="1">
    <citation type="submission" date="2020-05" db="EMBL/GenBank/DDBJ databases">
        <authorList>
            <person name="Chiriac C."/>
            <person name="Salcher M."/>
            <person name="Ghai R."/>
            <person name="Kavagutti S V."/>
        </authorList>
    </citation>
    <scope>NUCLEOTIDE SEQUENCE</scope>
</reference>
<evidence type="ECO:0000313" key="1">
    <source>
        <dbReference type="EMBL" id="CAB4733726.1"/>
    </source>
</evidence>
<dbReference type="EMBL" id="CAFBOS010000331">
    <property type="protein sequence ID" value="CAB5027643.1"/>
    <property type="molecule type" value="Genomic_DNA"/>
</dbReference>
<gene>
    <name evidence="1" type="ORF">UFOPK2754_00664</name>
    <name evidence="2" type="ORF">UFOPK3967_03179</name>
</gene>
<name>A0A6J6SFN8_9ZZZZ</name>
<dbReference type="AlphaFoldDB" id="A0A6J6SFN8"/>
<dbReference type="EMBL" id="CAEZYR010000016">
    <property type="protein sequence ID" value="CAB4733726.1"/>
    <property type="molecule type" value="Genomic_DNA"/>
</dbReference>
<sequence>MCRCCLPHQGRSRRTRRPTCISSPAVCCLALVGCGNKMSLRARSRTRTSDTCSRWARGTGCSIASVRPIGWRNDFGSGLCCSSPGRACVGCVIVSTFTERPRPSPASCISRALTSCRTSVARRRSFCRGPRCRGCSHWWLSRSEPMVGEPRFSSRWSSPASAARMHPRWCSSRLDRCCGSPTRSGVSARSMWHALAVYQSDSR</sequence>
<proteinExistence type="predicted"/>
<protein>
    <submittedName>
        <fullName evidence="1">Unannotated protein</fullName>
    </submittedName>
</protein>
<evidence type="ECO:0000313" key="2">
    <source>
        <dbReference type="EMBL" id="CAB5027643.1"/>
    </source>
</evidence>
<dbReference type="PROSITE" id="PS51257">
    <property type="entry name" value="PROKAR_LIPOPROTEIN"/>
    <property type="match status" value="1"/>
</dbReference>
<accession>A0A6J6SFN8</accession>